<sequence>MVNYVTEVVYWLPSAVLATIMMLLVVFVLSLNRGLFRHSLISWSWRRVFSLTKMSKHDAVFRCSMDAEEHVEAVLRAAGWKHIFLRRRVYVPRLNHNREIDVIAVGPVVLVIEVKHWRGKVWCNGPRWFQQAFASKRALEFEDIMEDNLVKASALRRYIENDKRIRLPDYRTVVESIQGEGEQGTWYTDRSLHKQCGQVVIPVVVFTNPSVKLDPDTVKRKKNVYDLQTFRAFAARIVREERGTSLVAWFKLHFMELCRKVLFYRVGFEHCLSLGEEKLVSAAIRGMRTWDMVYFNNGRLVHGDIQAFYLPSVRREYDRNDVLDAQVVWFEGPVGFLRSLWLGSSGVLRLKLAGKKFCLAFEVPLASPHIRHVSRSDRLVIKMAGNRATETIALGDVERLLLSPHSVENID</sequence>
<evidence type="ECO:0000256" key="1">
    <source>
        <dbReference type="SAM" id="Phobius"/>
    </source>
</evidence>
<evidence type="ECO:0000259" key="2">
    <source>
        <dbReference type="Pfam" id="PF08378"/>
    </source>
</evidence>
<reference evidence="3" key="1">
    <citation type="journal article" date="2012" name="Proc. Natl. Acad. Sci. U.S.A.">
        <title>Antigenic diversity is generated by distinct evolutionary mechanisms in African trypanosome species.</title>
        <authorList>
            <person name="Jackson A.P."/>
            <person name="Berry A."/>
            <person name="Aslett M."/>
            <person name="Allison H.C."/>
            <person name="Burton P."/>
            <person name="Vavrova-Anderson J."/>
            <person name="Brown R."/>
            <person name="Browne H."/>
            <person name="Corton N."/>
            <person name="Hauser H."/>
            <person name="Gamble J."/>
            <person name="Gilderthorp R."/>
            <person name="Marcello L."/>
            <person name="McQuillan J."/>
            <person name="Otto T.D."/>
            <person name="Quail M.A."/>
            <person name="Sanders M.J."/>
            <person name="van Tonder A."/>
            <person name="Ginger M.L."/>
            <person name="Field M.C."/>
            <person name="Barry J.D."/>
            <person name="Hertz-Fowler C."/>
            <person name="Berriman M."/>
        </authorList>
    </citation>
    <scope>NUCLEOTIDE SEQUENCE</scope>
    <source>
        <strain evidence="3">Y486</strain>
    </source>
</reference>
<protein>
    <recommendedName>
        <fullName evidence="2">NERD domain-containing protein</fullName>
    </recommendedName>
</protein>
<keyword evidence="1" id="KW-0472">Membrane</keyword>
<accession>G0U7K4</accession>
<dbReference type="InterPro" id="IPR011528">
    <property type="entry name" value="NERD"/>
</dbReference>
<dbReference type="AlphaFoldDB" id="G0U7K4"/>
<dbReference type="PANTHER" id="PTHR35287">
    <property type="entry name" value="SI:ZFOS-911D5.4"/>
    <property type="match status" value="1"/>
</dbReference>
<keyword evidence="1" id="KW-0812">Transmembrane</keyword>
<name>G0U7K4_TRYVY</name>
<gene>
    <name evidence="3" type="ORF">TVY486_1009070</name>
</gene>
<keyword evidence="1" id="KW-1133">Transmembrane helix</keyword>
<feature type="transmembrane region" description="Helical" evidence="1">
    <location>
        <begin position="12"/>
        <end position="31"/>
    </location>
</feature>
<dbReference type="Pfam" id="PF08378">
    <property type="entry name" value="NERD"/>
    <property type="match status" value="1"/>
</dbReference>
<organism evidence="3">
    <name type="scientific">Trypanosoma vivax (strain Y486)</name>
    <dbReference type="NCBI Taxonomy" id="1055687"/>
    <lineage>
        <taxon>Eukaryota</taxon>
        <taxon>Discoba</taxon>
        <taxon>Euglenozoa</taxon>
        <taxon>Kinetoplastea</taxon>
        <taxon>Metakinetoplastina</taxon>
        <taxon>Trypanosomatida</taxon>
        <taxon>Trypanosomatidae</taxon>
        <taxon>Trypanosoma</taxon>
        <taxon>Duttonella</taxon>
    </lineage>
</organism>
<dbReference type="PANTHER" id="PTHR35287:SF1">
    <property type="entry name" value="SI:ZFOS-911D5.4"/>
    <property type="match status" value="1"/>
</dbReference>
<dbReference type="VEuPathDB" id="TriTrypDB:TvY486_1009070"/>
<evidence type="ECO:0000313" key="3">
    <source>
        <dbReference type="EMBL" id="CCC51862.1"/>
    </source>
</evidence>
<feature type="domain" description="NERD" evidence="2">
    <location>
        <begin position="66"/>
        <end position="164"/>
    </location>
</feature>
<dbReference type="EMBL" id="HE573026">
    <property type="protein sequence ID" value="CCC51862.1"/>
    <property type="molecule type" value="Genomic_DNA"/>
</dbReference>
<proteinExistence type="predicted"/>